<proteinExistence type="predicted"/>
<comment type="caution">
    <text evidence="1">The sequence shown here is derived from an EMBL/GenBank/DDBJ whole genome shotgun (WGS) entry which is preliminary data.</text>
</comment>
<gene>
    <name evidence="1" type="ORF">JCM19231_5516</name>
</gene>
<organism evidence="1 2">
    <name type="scientific">Vibrio ishigakensis</name>
    <dbReference type="NCBI Taxonomy" id="1481914"/>
    <lineage>
        <taxon>Bacteria</taxon>
        <taxon>Pseudomonadati</taxon>
        <taxon>Pseudomonadota</taxon>
        <taxon>Gammaproteobacteria</taxon>
        <taxon>Vibrionales</taxon>
        <taxon>Vibrionaceae</taxon>
        <taxon>Vibrio</taxon>
    </lineage>
</organism>
<evidence type="ECO:0000313" key="1">
    <source>
        <dbReference type="EMBL" id="GAM54552.1"/>
    </source>
</evidence>
<evidence type="ECO:0000313" key="2">
    <source>
        <dbReference type="Proteomes" id="UP000031671"/>
    </source>
</evidence>
<dbReference type="RefSeq" id="WP_261834916.1">
    <property type="nucleotide sequence ID" value="NZ_AP024881.1"/>
</dbReference>
<dbReference type="EMBL" id="BBRZ01000005">
    <property type="protein sequence ID" value="GAM54552.1"/>
    <property type="molecule type" value="Genomic_DNA"/>
</dbReference>
<name>A0A0B8NQH4_9VIBR</name>
<sequence length="82" mass="8434">MTSATLNVLHGASVGAAAEVDVYLTAGADISSSDLAIPNFTYTKFVENVYVAGGTYFVTVTATGSKTSILDPKEATLEDGKV</sequence>
<reference evidence="1 2" key="1">
    <citation type="submission" date="2015-01" db="EMBL/GenBank/DDBJ databases">
        <title>Vibrio sp. C1 JCM 19231 whole genome shotgun sequence.</title>
        <authorList>
            <person name="Sawabe T."/>
            <person name="Meirelles P."/>
            <person name="Feng G."/>
            <person name="Sayaka M."/>
            <person name="Hattori M."/>
            <person name="Ohkuma M."/>
        </authorList>
    </citation>
    <scope>NUCLEOTIDE SEQUENCE [LARGE SCALE GENOMIC DNA]</scope>
    <source>
        <strain evidence="2">JCM 19231</strain>
    </source>
</reference>
<keyword evidence="2" id="KW-1185">Reference proteome</keyword>
<protein>
    <recommendedName>
        <fullName evidence="3">DUF4397 domain-containing protein</fullName>
    </recommendedName>
</protein>
<dbReference type="AlphaFoldDB" id="A0A0B8NQH4"/>
<evidence type="ECO:0008006" key="3">
    <source>
        <dbReference type="Google" id="ProtNLM"/>
    </source>
</evidence>
<dbReference type="Proteomes" id="UP000031671">
    <property type="component" value="Unassembled WGS sequence"/>
</dbReference>
<reference evidence="1 2" key="2">
    <citation type="submission" date="2015-01" db="EMBL/GenBank/DDBJ databases">
        <authorList>
            <consortium name="NBRP consortium"/>
            <person name="Sawabe T."/>
            <person name="Meirelles P."/>
            <person name="Feng G."/>
            <person name="Sayaka M."/>
            <person name="Hattori M."/>
            <person name="Ohkuma M."/>
        </authorList>
    </citation>
    <scope>NUCLEOTIDE SEQUENCE [LARGE SCALE GENOMIC DNA]</scope>
    <source>
        <strain evidence="2">JCM 19231</strain>
    </source>
</reference>
<accession>A0A0B8NQH4</accession>